<evidence type="ECO:0000313" key="4">
    <source>
        <dbReference type="Proteomes" id="UP000237271"/>
    </source>
</evidence>
<dbReference type="InterPro" id="IPR006600">
    <property type="entry name" value="HTH_CenpB_DNA-bd_dom"/>
</dbReference>
<dbReference type="Pfam" id="PF03221">
    <property type="entry name" value="HTH_Tnp_Tc5"/>
    <property type="match status" value="1"/>
</dbReference>
<keyword evidence="4" id="KW-1185">Reference proteome</keyword>
<dbReference type="InterPro" id="IPR009057">
    <property type="entry name" value="Homeodomain-like_sf"/>
</dbReference>
<dbReference type="OrthoDB" id="120751at2759"/>
<dbReference type="PROSITE" id="PS51253">
    <property type="entry name" value="HTH_CENPB"/>
    <property type="match status" value="1"/>
</dbReference>
<comment type="caution">
    <text evidence="3">The sequence shown here is derived from an EMBL/GenBank/DDBJ whole genome shotgun (WGS) entry which is preliminary data.</text>
</comment>
<dbReference type="EMBL" id="NCKW01020594">
    <property type="protein sequence ID" value="POM57643.1"/>
    <property type="molecule type" value="Genomic_DNA"/>
</dbReference>
<sequence length="172" mass="19680">MLATSRRAGKTATEKLAVLDAWEQSGNIGAVLQAFYSELNEHAREKRRKLIYQWRKKRSDIELACQSARWRAKKKARQSGTGTVLPPEAEHELVVRINELRGEGVPISAVMLHLQALEVGAAYNKPDFRASWSWMKRFKICNKLSMRVRTRQGQTSPDDLDRIAANFRKSDK</sequence>
<dbReference type="GO" id="GO:0003677">
    <property type="term" value="F:DNA binding"/>
    <property type="evidence" value="ECO:0007669"/>
    <property type="project" value="UniProtKB-KW"/>
</dbReference>
<evidence type="ECO:0000256" key="1">
    <source>
        <dbReference type="ARBA" id="ARBA00023125"/>
    </source>
</evidence>
<protein>
    <recommendedName>
        <fullName evidence="2">HTH CENPB-type domain-containing protein</fullName>
    </recommendedName>
</protein>
<feature type="domain" description="HTH CENPB-type" evidence="2">
    <location>
        <begin position="77"/>
        <end position="148"/>
    </location>
</feature>
<evidence type="ECO:0000313" key="3">
    <source>
        <dbReference type="EMBL" id="POM57643.1"/>
    </source>
</evidence>
<gene>
    <name evidence="3" type="ORF">PHPALM_37814</name>
</gene>
<evidence type="ECO:0000259" key="2">
    <source>
        <dbReference type="PROSITE" id="PS51253"/>
    </source>
</evidence>
<dbReference type="AlphaFoldDB" id="A0A2P4WWG9"/>
<dbReference type="Proteomes" id="UP000237271">
    <property type="component" value="Unassembled WGS sequence"/>
</dbReference>
<reference evidence="3 4" key="1">
    <citation type="journal article" date="2017" name="Genome Biol. Evol.">
        <title>Phytophthora megakarya and P. palmivora, closely related causal agents of cacao black pod rot, underwent increases in genome sizes and gene numbers by different mechanisms.</title>
        <authorList>
            <person name="Ali S.S."/>
            <person name="Shao J."/>
            <person name="Lary D.J."/>
            <person name="Kronmiller B."/>
            <person name="Shen D."/>
            <person name="Strem M.D."/>
            <person name="Amoako-Attah I."/>
            <person name="Akrofi A.Y."/>
            <person name="Begoude B.A."/>
            <person name="Ten Hoopen G.M."/>
            <person name="Coulibaly K."/>
            <person name="Kebe B.I."/>
            <person name="Melnick R.L."/>
            <person name="Guiltinan M.J."/>
            <person name="Tyler B.M."/>
            <person name="Meinhardt L.W."/>
            <person name="Bailey B.A."/>
        </authorList>
    </citation>
    <scope>NUCLEOTIDE SEQUENCE [LARGE SCALE GENOMIC DNA]</scope>
    <source>
        <strain evidence="4">sbr112.9</strain>
    </source>
</reference>
<dbReference type="SUPFAM" id="SSF46689">
    <property type="entry name" value="Homeodomain-like"/>
    <property type="match status" value="1"/>
</dbReference>
<accession>A0A2P4WWG9</accession>
<name>A0A2P4WWG9_9STRA</name>
<keyword evidence="1" id="KW-0238">DNA-binding</keyword>
<proteinExistence type="predicted"/>
<dbReference type="Gene3D" id="1.10.10.60">
    <property type="entry name" value="Homeodomain-like"/>
    <property type="match status" value="1"/>
</dbReference>
<organism evidence="3 4">
    <name type="scientific">Phytophthora palmivora</name>
    <dbReference type="NCBI Taxonomy" id="4796"/>
    <lineage>
        <taxon>Eukaryota</taxon>
        <taxon>Sar</taxon>
        <taxon>Stramenopiles</taxon>
        <taxon>Oomycota</taxon>
        <taxon>Peronosporomycetes</taxon>
        <taxon>Peronosporales</taxon>
        <taxon>Peronosporaceae</taxon>
        <taxon>Phytophthora</taxon>
    </lineage>
</organism>